<dbReference type="Pfam" id="PF13277">
    <property type="entry name" value="YmdB"/>
    <property type="match status" value="1"/>
</dbReference>
<dbReference type="PIRSF" id="PIRSF004789">
    <property type="entry name" value="DR1281"/>
    <property type="match status" value="1"/>
</dbReference>
<reference evidence="3 4" key="1">
    <citation type="submission" date="2017-11" db="EMBL/GenBank/DDBJ databases">
        <title>Rhodohalobacter 15182 sp. nov., isolated from a salt lake.</title>
        <authorList>
            <person name="Han S."/>
        </authorList>
    </citation>
    <scope>NUCLEOTIDE SEQUENCE [LARGE SCALE GENOMIC DNA]</scope>
    <source>
        <strain evidence="3 4">15182</strain>
    </source>
</reference>
<dbReference type="PANTHER" id="PTHR36303">
    <property type="entry name" value="2',3'-CYCLIC-NUCLEOTIDE 2'-PHOSPHODIESTERASE"/>
    <property type="match status" value="1"/>
</dbReference>
<dbReference type="SUPFAM" id="SSF56300">
    <property type="entry name" value="Metallo-dependent phosphatases"/>
    <property type="match status" value="1"/>
</dbReference>
<keyword evidence="4" id="KW-1185">Reference proteome</keyword>
<feature type="binding site" evidence="2">
    <location>
        <position position="44"/>
    </location>
    <ligand>
        <name>Fe cation</name>
        <dbReference type="ChEBI" id="CHEBI:24875"/>
        <label>1</label>
    </ligand>
</feature>
<proteinExistence type="predicted"/>
<gene>
    <name evidence="3" type="ORF">CWD77_03640</name>
</gene>
<dbReference type="EMBL" id="PISP01000001">
    <property type="protein sequence ID" value="PKD44568.1"/>
    <property type="molecule type" value="Genomic_DNA"/>
</dbReference>
<evidence type="ECO:0000313" key="4">
    <source>
        <dbReference type="Proteomes" id="UP000233398"/>
    </source>
</evidence>
<feature type="binding site" evidence="2">
    <location>
        <position position="183"/>
    </location>
    <ligand>
        <name>Fe cation</name>
        <dbReference type="ChEBI" id="CHEBI:24875"/>
        <label>1</label>
    </ligand>
</feature>
<dbReference type="OrthoDB" id="9801109at2"/>
<evidence type="ECO:0000256" key="2">
    <source>
        <dbReference type="PIRSR" id="PIRSR004789-51"/>
    </source>
</evidence>
<feature type="binding site" evidence="2">
    <location>
        <position position="43"/>
    </location>
    <ligand>
        <name>Fe cation</name>
        <dbReference type="ChEBI" id="CHEBI:24875"/>
        <label>2</label>
    </ligand>
</feature>
<dbReference type="GO" id="GO:0004113">
    <property type="term" value="F:2',3'-cyclic-nucleotide 3'-phosphodiesterase activity"/>
    <property type="evidence" value="ECO:0007669"/>
    <property type="project" value="TreeGrafter"/>
</dbReference>
<evidence type="ECO:0000256" key="1">
    <source>
        <dbReference type="PIRSR" id="PIRSR004789-50"/>
    </source>
</evidence>
<dbReference type="Proteomes" id="UP000233398">
    <property type="component" value="Unassembled WGS sequence"/>
</dbReference>
<dbReference type="Gene3D" id="3.60.21.10">
    <property type="match status" value="1"/>
</dbReference>
<evidence type="ECO:0000313" key="3">
    <source>
        <dbReference type="EMBL" id="PKD44568.1"/>
    </source>
</evidence>
<dbReference type="GO" id="GO:0046872">
    <property type="term" value="F:metal ion binding"/>
    <property type="evidence" value="ECO:0007669"/>
    <property type="project" value="UniProtKB-KW"/>
</dbReference>
<feature type="binding site" evidence="2">
    <location>
        <position position="43"/>
    </location>
    <ligand>
        <name>Fe cation</name>
        <dbReference type="ChEBI" id="CHEBI:24875"/>
        <label>1</label>
    </ligand>
</feature>
<dbReference type="AlphaFoldDB" id="A0A2N0VK58"/>
<dbReference type="PANTHER" id="PTHR36303:SF1">
    <property type="entry name" value="2',3'-CYCLIC-NUCLEOTIDE 2'-PHOSPHODIESTERASE"/>
    <property type="match status" value="1"/>
</dbReference>
<name>A0A2N0VK58_9BACT</name>
<comment type="caution">
    <text evidence="3">The sequence shown here is derived from an EMBL/GenBank/DDBJ whole genome shotgun (WGS) entry which is preliminary data.</text>
</comment>
<dbReference type="RefSeq" id="WP_101071860.1">
    <property type="nucleotide sequence ID" value="NZ_PISP01000001.1"/>
</dbReference>
<feature type="binding site" evidence="2">
    <location>
        <position position="71"/>
    </location>
    <ligand>
        <name>Fe cation</name>
        <dbReference type="ChEBI" id="CHEBI:24875"/>
        <label>2</label>
    </ligand>
</feature>
<dbReference type="InterPro" id="IPR029052">
    <property type="entry name" value="Metallo-depent_PP-like"/>
</dbReference>
<organism evidence="3 4">
    <name type="scientific">Rhodohalobacter barkolensis</name>
    <dbReference type="NCBI Taxonomy" id="2053187"/>
    <lineage>
        <taxon>Bacteria</taxon>
        <taxon>Pseudomonadati</taxon>
        <taxon>Balneolota</taxon>
        <taxon>Balneolia</taxon>
        <taxon>Balneolales</taxon>
        <taxon>Balneolaceae</taxon>
        <taxon>Rhodohalobacter</taxon>
    </lineage>
</organism>
<dbReference type="InterPro" id="IPR005235">
    <property type="entry name" value="YmdB-like"/>
</dbReference>
<sequence length="270" mass="30464">MAKTLKIFFISDIVGESGLNLLETMFPPIREKYSPDFIIANAENSHEGRGLNRSIVKRLYDIDVDVITGGNHSFDKWKIFSYMKTDEKLLRPMNYPKGNAGYGYGIYPVKNSDLKIGVLNLQGRTFLPQIDDPFSTAEWALERIKKETDLVFVDFHAEATAEKMAFAWEFDGQVSAVVGTHTHVPTNDARIFPQGTGYLTDAGMTGPFDSVIGMDKKTSINRFRLGTPQRYKIADKDNRMCGVYLEIDPESAKCLLIEPVIFPEFNNRAN</sequence>
<feature type="active site" description="Proton donor" evidence="1">
    <location>
        <position position="72"/>
    </location>
</feature>
<dbReference type="NCBIfam" id="TIGR00282">
    <property type="entry name" value="TIGR00282 family metallophosphoesterase"/>
    <property type="match status" value="1"/>
</dbReference>
<feature type="binding site" evidence="2">
    <location>
        <position position="12"/>
    </location>
    <ligand>
        <name>Fe cation</name>
        <dbReference type="ChEBI" id="CHEBI:24875"/>
        <label>1</label>
    </ligand>
</feature>
<protein>
    <submittedName>
        <fullName evidence="3">TIGR00282 family metallophosphoesterase</fullName>
    </submittedName>
</protein>
<feature type="binding site" evidence="2">
    <location>
        <position position="156"/>
    </location>
    <ligand>
        <name>Fe cation</name>
        <dbReference type="ChEBI" id="CHEBI:24875"/>
        <label>2</label>
    </ligand>
</feature>
<keyword evidence="2" id="KW-0479">Metal-binding</keyword>
<dbReference type="CDD" id="cd07382">
    <property type="entry name" value="MPP_DR1281"/>
    <property type="match status" value="1"/>
</dbReference>
<accession>A0A2N0VK58</accession>
<feature type="binding site" evidence="2">
    <location>
        <position position="181"/>
    </location>
    <ligand>
        <name>Fe cation</name>
        <dbReference type="ChEBI" id="CHEBI:24875"/>
        <label>2</label>
    </ligand>
</feature>